<evidence type="ECO:0000256" key="2">
    <source>
        <dbReference type="ARBA" id="ARBA00023033"/>
    </source>
</evidence>
<proteinExistence type="evidence at transcript level"/>
<evidence type="ECO:0000313" key="5">
    <source>
        <dbReference type="EMBL" id="ABR16293.1"/>
    </source>
</evidence>
<dbReference type="InterPro" id="IPR002938">
    <property type="entry name" value="FAD-bd"/>
</dbReference>
<reference evidence="5" key="1">
    <citation type="submission" date="2007-06" db="EMBL/GenBank/DDBJ databases">
        <title>Full length cDNA sequences from Sitka Spruce (Picea sitchensis).</title>
        <authorList>
            <person name="Ralph S.G."/>
            <person name="Chun H.E."/>
            <person name="Liao N."/>
            <person name="Ali J."/>
            <person name="Reid K."/>
            <person name="Kolosova N."/>
            <person name="Cooper N."/>
            <person name="Cullis C."/>
            <person name="Jancsik S."/>
            <person name="Moore R."/>
            <person name="Mayo M."/>
            <person name="Wagner S."/>
            <person name="Holt R.A."/>
            <person name="Jones S.J.M."/>
            <person name="Marra M.A."/>
            <person name="Ritland C.E."/>
            <person name="Ritland K."/>
            <person name="Bohlmann J."/>
        </authorList>
    </citation>
    <scope>NUCLEOTIDE SEQUENCE</scope>
    <source>
        <tissue evidence="5">Green portion of the leader tissue</tissue>
    </source>
</reference>
<keyword evidence="2" id="KW-0503">Monooxygenase</keyword>
<dbReference type="PANTHER" id="PTHR45934">
    <property type="entry name" value="FAD/NAD(P)-BINDING OXIDOREDUCTASE FAMILY PROTEIN"/>
    <property type="match status" value="1"/>
</dbReference>
<comment type="similarity">
    <text evidence="3">Belongs to the 3-hydroxybenzoate 6-hydroxylase family.</text>
</comment>
<organism evidence="5">
    <name type="scientific">Picea sitchensis</name>
    <name type="common">Sitka spruce</name>
    <name type="synonym">Pinus sitchensis</name>
    <dbReference type="NCBI Taxonomy" id="3332"/>
    <lineage>
        <taxon>Eukaryota</taxon>
        <taxon>Viridiplantae</taxon>
        <taxon>Streptophyta</taxon>
        <taxon>Embryophyta</taxon>
        <taxon>Tracheophyta</taxon>
        <taxon>Spermatophyta</taxon>
        <taxon>Pinopsida</taxon>
        <taxon>Pinidae</taxon>
        <taxon>Conifers I</taxon>
        <taxon>Pinales</taxon>
        <taxon>Pinaceae</taxon>
        <taxon>Picea</taxon>
    </lineage>
</organism>
<dbReference type="GO" id="GO:0004497">
    <property type="term" value="F:monooxygenase activity"/>
    <property type="evidence" value="ECO:0007669"/>
    <property type="project" value="UniProtKB-KW"/>
</dbReference>
<evidence type="ECO:0000256" key="1">
    <source>
        <dbReference type="ARBA" id="ARBA00023002"/>
    </source>
</evidence>
<evidence type="ECO:0000259" key="4">
    <source>
        <dbReference type="Pfam" id="PF01494"/>
    </source>
</evidence>
<dbReference type="SUPFAM" id="SSF51905">
    <property type="entry name" value="FAD/NAD(P)-binding domain"/>
    <property type="match status" value="1"/>
</dbReference>
<dbReference type="PANTHER" id="PTHR45934:SF9">
    <property type="entry name" value="FAD_NAD(P)-BINDING OXIDOREDUCTASE FAMILY PROTEIN"/>
    <property type="match status" value="1"/>
</dbReference>
<evidence type="ECO:0000256" key="3">
    <source>
        <dbReference type="ARBA" id="ARBA00024018"/>
    </source>
</evidence>
<dbReference type="InterPro" id="IPR036188">
    <property type="entry name" value="FAD/NAD-bd_sf"/>
</dbReference>
<feature type="domain" description="FAD-binding" evidence="4">
    <location>
        <begin position="14"/>
        <end position="232"/>
    </location>
</feature>
<protein>
    <recommendedName>
        <fullName evidence="4">FAD-binding domain-containing protein</fullName>
    </recommendedName>
</protein>
<dbReference type="EMBL" id="EF676387">
    <property type="protein sequence ID" value="ABR16293.1"/>
    <property type="molecule type" value="mRNA"/>
</dbReference>
<dbReference type="Gene3D" id="3.50.50.60">
    <property type="entry name" value="FAD/NAD(P)-binding domain"/>
    <property type="match status" value="1"/>
</dbReference>
<dbReference type="AlphaFoldDB" id="B8LKW3"/>
<dbReference type="InterPro" id="IPR044560">
    <property type="entry name" value="MOase"/>
</dbReference>
<dbReference type="GO" id="GO:0071949">
    <property type="term" value="F:FAD binding"/>
    <property type="evidence" value="ECO:0007669"/>
    <property type="project" value="InterPro"/>
</dbReference>
<dbReference type="Pfam" id="PF01494">
    <property type="entry name" value="FAD_binding_3"/>
    <property type="match status" value="1"/>
</dbReference>
<accession>B8LKW3</accession>
<dbReference type="PRINTS" id="PR00420">
    <property type="entry name" value="RNGMNOXGNASE"/>
</dbReference>
<name>B8LKW3_PICSI</name>
<sequence>MNCLESRCIERSALLETLAKALPDGSIRFNSKLVSIHKKAGSPFTTLELADGASITAKIVIGCEGVHSVVARWIGLETAKPSGRVAFRGMATFPEGHHTIEEKMVIIMGKGVRAGFIPCTDKQIYWFITRKLQPEDADVSCDPETLRCAALEAVRDFPEPIGEFIKCSSADTFSFADLKMRWFWPWEWDKKAKGRGSVTLVGDALHPMMPDLGQGACSALEDAVVLARCLSASNINAEDINWGEEEERKIEECFKKYAEARKWRVLGMTGGAFLAGNVMDGYSSFLRLVREWFWLPVISMSYIPYFAASDCGTLPLQSTPAHSHAHKL</sequence>
<keyword evidence="1" id="KW-0560">Oxidoreductase</keyword>